<dbReference type="Proteomes" id="UP001185984">
    <property type="component" value="Unassembled WGS sequence"/>
</dbReference>
<dbReference type="RefSeq" id="WP_228164666.1">
    <property type="nucleotide sequence ID" value="NZ_JAPTHD010000011.1"/>
</dbReference>
<keyword evidence="6" id="KW-0408">Iron</keyword>
<evidence type="ECO:0000259" key="16">
    <source>
        <dbReference type="Pfam" id="PF07715"/>
    </source>
</evidence>
<evidence type="ECO:0000256" key="6">
    <source>
        <dbReference type="ARBA" id="ARBA00023004"/>
    </source>
</evidence>
<proteinExistence type="inferred from homology"/>
<dbReference type="SUPFAM" id="SSF56935">
    <property type="entry name" value="Porins"/>
    <property type="match status" value="1"/>
</dbReference>
<organism evidence="17 18">
    <name type="scientific">Sphingobium naphthae</name>
    <dbReference type="NCBI Taxonomy" id="1886786"/>
    <lineage>
        <taxon>Bacteria</taxon>
        <taxon>Pseudomonadati</taxon>
        <taxon>Pseudomonadota</taxon>
        <taxon>Alphaproteobacteria</taxon>
        <taxon>Sphingomonadales</taxon>
        <taxon>Sphingomonadaceae</taxon>
        <taxon>Sphingobium</taxon>
    </lineage>
</organism>
<dbReference type="InterPro" id="IPR012910">
    <property type="entry name" value="Plug_dom"/>
</dbReference>
<evidence type="ECO:0000259" key="15">
    <source>
        <dbReference type="Pfam" id="PF00593"/>
    </source>
</evidence>
<accession>A0ABU4A146</accession>
<evidence type="ECO:0000256" key="7">
    <source>
        <dbReference type="ARBA" id="ARBA00023065"/>
    </source>
</evidence>
<comment type="caution">
    <text evidence="17">The sequence shown here is derived from an EMBL/GenBank/DDBJ whole genome shotgun (WGS) entry which is preliminary data.</text>
</comment>
<dbReference type="Pfam" id="PF07715">
    <property type="entry name" value="Plug"/>
    <property type="match status" value="1"/>
</dbReference>
<dbReference type="InterPro" id="IPR039426">
    <property type="entry name" value="TonB-dep_rcpt-like"/>
</dbReference>
<evidence type="ECO:0000313" key="18">
    <source>
        <dbReference type="Proteomes" id="UP001185984"/>
    </source>
</evidence>
<dbReference type="PANTHER" id="PTHR32552:SF81">
    <property type="entry name" value="TONB-DEPENDENT OUTER MEMBRANE RECEPTOR"/>
    <property type="match status" value="1"/>
</dbReference>
<keyword evidence="9 11" id="KW-0472">Membrane</keyword>
<keyword evidence="8 12" id="KW-0798">TonB box</keyword>
<keyword evidence="10 11" id="KW-0998">Cell outer membrane</keyword>
<reference evidence="18" key="1">
    <citation type="journal article" date="2022" name="J Environ Chem Eng">
        <title>Biodegradation of petroleum oil using a constructed nonpathogenic and heavy metal-tolerant bacterial consortium isolated from marine sponges.</title>
        <authorList>
            <person name="Dechsakulwatana C."/>
            <person name="Rungsihiranrut A."/>
            <person name="Muangchinda C."/>
            <person name="Ningthoujam R."/>
            <person name="Klankeo P."/>
            <person name="Pinyakong O."/>
        </authorList>
    </citation>
    <scope>NUCLEOTIDE SEQUENCE [LARGE SCALE GENOMIC DNA]</scope>
    <source>
        <strain evidence="18">MO2-4</strain>
    </source>
</reference>
<comment type="subcellular location">
    <subcellularLocation>
        <location evidence="1 11">Cell outer membrane</location>
        <topology evidence="1 11">Multi-pass membrane protein</topology>
    </subcellularLocation>
</comment>
<keyword evidence="17" id="KW-0675">Receptor</keyword>
<keyword evidence="5 11" id="KW-0812">Transmembrane</keyword>
<feature type="chain" id="PRO_5046002099" evidence="14">
    <location>
        <begin position="23"/>
        <end position="813"/>
    </location>
</feature>
<dbReference type="InterPro" id="IPR000531">
    <property type="entry name" value="Beta-barrel_TonB"/>
</dbReference>
<evidence type="ECO:0000256" key="3">
    <source>
        <dbReference type="ARBA" id="ARBA00022452"/>
    </source>
</evidence>
<evidence type="ECO:0000256" key="13">
    <source>
        <dbReference type="SAM" id="MobiDB-lite"/>
    </source>
</evidence>
<gene>
    <name evidence="17" type="ORF">O0R41_17890</name>
</gene>
<dbReference type="PANTHER" id="PTHR32552">
    <property type="entry name" value="FERRICHROME IRON RECEPTOR-RELATED"/>
    <property type="match status" value="1"/>
</dbReference>
<keyword evidence="4" id="KW-0410">Iron transport</keyword>
<dbReference type="Pfam" id="PF00593">
    <property type="entry name" value="TonB_dep_Rec_b-barrel"/>
    <property type="match status" value="1"/>
</dbReference>
<keyword evidence="2 11" id="KW-0813">Transport</keyword>
<dbReference type="EMBL" id="JAPTHD010000011">
    <property type="protein sequence ID" value="MDV5825479.1"/>
    <property type="molecule type" value="Genomic_DNA"/>
</dbReference>
<evidence type="ECO:0000313" key="17">
    <source>
        <dbReference type="EMBL" id="MDV5825479.1"/>
    </source>
</evidence>
<feature type="domain" description="TonB-dependent receptor-like beta-barrel" evidence="15">
    <location>
        <begin position="349"/>
        <end position="771"/>
    </location>
</feature>
<protein>
    <submittedName>
        <fullName evidence="17">TonB-dependent receptor</fullName>
    </submittedName>
</protein>
<evidence type="ECO:0000256" key="1">
    <source>
        <dbReference type="ARBA" id="ARBA00004571"/>
    </source>
</evidence>
<evidence type="ECO:0000256" key="9">
    <source>
        <dbReference type="ARBA" id="ARBA00023136"/>
    </source>
</evidence>
<evidence type="ECO:0000256" key="14">
    <source>
        <dbReference type="SAM" id="SignalP"/>
    </source>
</evidence>
<keyword evidence="7" id="KW-0406">Ion transport</keyword>
<comment type="similarity">
    <text evidence="11 12">Belongs to the TonB-dependent receptor family.</text>
</comment>
<evidence type="ECO:0000256" key="5">
    <source>
        <dbReference type="ARBA" id="ARBA00022692"/>
    </source>
</evidence>
<evidence type="ECO:0000256" key="8">
    <source>
        <dbReference type="ARBA" id="ARBA00023077"/>
    </source>
</evidence>
<feature type="signal peptide" evidence="14">
    <location>
        <begin position="1"/>
        <end position="22"/>
    </location>
</feature>
<sequence>MIVCSRALLVSASMLAASTAMAQKASPPANPTPAPAQDVTSATQSANGGHAGIEDIVVTARRTEERLQTTPVAVTALSSQSLETAQVQDATDLQRVTPSFSIQTGGPSVSGLVFVSIRGQQNQNPGTANDPTVATYIDGVYVPRPSQGQTDLDDLQRLEVLRGPQGTLFGRNTTGGAVNIITADPKDYFEVIAKGEVGNYSYRSAGLTVNAPLADGLALRVTGNYHDRDGYVRNRALGTFADDPESYFVRGKLRYEGAGFDITLSGDYNKINDNGQKVGLIAFNPAVFSALPGGAGVPALLAPYVQTKATWYETNGTAFVLPTVTPAGTTIYNSLPADVQALYLEKPQNQVIAYGFGGTINVDLGGDLALKSITGYRYSNSTGLIDTDGTPVPLLTTRSGYGSEQFSQEVQLSGRSGDFSYILGGYYGHETGYESSVSQTFGFIPAPRFITENAADVTNITKGLFAQGTYSLTPELRFTGGLRWTWDNRNVVLHNKSRLGDPSTCTLPDRDPGTLCDQTQKASFDYPAWTVGLDYQASRNAFLYIQSRGASKSGGWNVRAGSIPAFAPERVRDIEAGAKLDWFDRRLRTNVALFFSWTEGLQKQIGALIPGTTQPTQYLINAGNANIYGAEFEVTAVPATGLELNANLSLLDGQYQKGSFTEVQSVGGVNVTVDRSNEPLPQLAKVQFMVGATQTVPLSFGDLRIHADYAYIGPMSISPVTAAPGVSAAVKATYDTQNALTRIKGYGLLNGRIGLQLDNPNVELFVFARNILDKKYTTRVFADLYTQGLGFVQRTVGDPFTIGGGLTVRFGSR</sequence>
<evidence type="ECO:0000256" key="4">
    <source>
        <dbReference type="ARBA" id="ARBA00022496"/>
    </source>
</evidence>
<dbReference type="InterPro" id="IPR036942">
    <property type="entry name" value="Beta-barrel_TonB_sf"/>
</dbReference>
<feature type="region of interest" description="Disordered" evidence="13">
    <location>
        <begin position="24"/>
        <end position="51"/>
    </location>
</feature>
<dbReference type="PROSITE" id="PS52016">
    <property type="entry name" value="TONB_DEPENDENT_REC_3"/>
    <property type="match status" value="1"/>
</dbReference>
<name>A0ABU4A146_9SPHN</name>
<evidence type="ECO:0000256" key="2">
    <source>
        <dbReference type="ARBA" id="ARBA00022448"/>
    </source>
</evidence>
<evidence type="ECO:0000256" key="11">
    <source>
        <dbReference type="PROSITE-ProRule" id="PRU01360"/>
    </source>
</evidence>
<keyword evidence="18" id="KW-1185">Reference proteome</keyword>
<keyword evidence="3 11" id="KW-1134">Transmembrane beta strand</keyword>
<evidence type="ECO:0000256" key="10">
    <source>
        <dbReference type="ARBA" id="ARBA00023237"/>
    </source>
</evidence>
<dbReference type="Gene3D" id="2.40.170.20">
    <property type="entry name" value="TonB-dependent receptor, beta-barrel domain"/>
    <property type="match status" value="2"/>
</dbReference>
<feature type="domain" description="TonB-dependent receptor plug" evidence="16">
    <location>
        <begin position="67"/>
        <end position="177"/>
    </location>
</feature>
<feature type="compositionally biased region" description="Polar residues" evidence="13">
    <location>
        <begin position="38"/>
        <end position="47"/>
    </location>
</feature>
<keyword evidence="14" id="KW-0732">Signal</keyword>
<evidence type="ECO:0000256" key="12">
    <source>
        <dbReference type="RuleBase" id="RU003357"/>
    </source>
</evidence>